<protein>
    <submittedName>
        <fullName evidence="1">VanW family protein</fullName>
    </submittedName>
</protein>
<dbReference type="RefSeq" id="WP_191155095.1">
    <property type="nucleotide sequence ID" value="NZ_JACXAI010000002.1"/>
</dbReference>
<dbReference type="PANTHER" id="PTHR35788">
    <property type="entry name" value="EXPORTED PROTEIN-RELATED"/>
    <property type="match status" value="1"/>
</dbReference>
<sequence length="309" mass="33643">MEIIMGEKQLGIGLALVSMLLVASGCSESKVTAAASVDSSKKTFSLAIKEIDKTVDLVNPRTNKVLYELNQSNNAKEFENEVKGFVSDLANKVDQPMIPSKLDSNGKLIHGKSRVILDEEKTVQRLLGLTAHDNIVELPIEETKPNVSAETVNGITNTVIGSYKTSFDPSVKGRSTNIAISAKEFDQVVLGPGDRFYFNLVVGERTTERGYQKAMEIVNKEFVEGIGGGICQTSSTLYNAVEKAGLEIIERHNHSRSIGYVPAGKDATVAWGFKDFKFANNKDFPVMLKTIVDQVNGTIEVQVLAASKI</sequence>
<organism evidence="1 2">
    <name type="scientific">Metabacillus arenae</name>
    <dbReference type="NCBI Taxonomy" id="2771434"/>
    <lineage>
        <taxon>Bacteria</taxon>
        <taxon>Bacillati</taxon>
        <taxon>Bacillota</taxon>
        <taxon>Bacilli</taxon>
        <taxon>Bacillales</taxon>
        <taxon>Bacillaceae</taxon>
        <taxon>Metabacillus</taxon>
    </lineage>
</organism>
<proteinExistence type="predicted"/>
<accession>A0A926NIU2</accession>
<dbReference type="PANTHER" id="PTHR35788:SF1">
    <property type="entry name" value="EXPORTED PROTEIN"/>
    <property type="match status" value="1"/>
</dbReference>
<dbReference type="InterPro" id="IPR007391">
    <property type="entry name" value="Vancomycin_resist_VanW"/>
</dbReference>
<reference evidence="1" key="1">
    <citation type="submission" date="2020-09" db="EMBL/GenBank/DDBJ databases">
        <title>A novel bacterium of genus Bacillus, isolated from South China Sea.</title>
        <authorList>
            <person name="Huang H."/>
            <person name="Mo K."/>
            <person name="Hu Y."/>
        </authorList>
    </citation>
    <scope>NUCLEOTIDE SEQUENCE</scope>
    <source>
        <strain evidence="1">IB182487</strain>
    </source>
</reference>
<evidence type="ECO:0000313" key="2">
    <source>
        <dbReference type="Proteomes" id="UP000626844"/>
    </source>
</evidence>
<keyword evidence="2" id="KW-1185">Reference proteome</keyword>
<dbReference type="InterPro" id="IPR052913">
    <property type="entry name" value="Glycopeptide_resist_protein"/>
</dbReference>
<dbReference type="AlphaFoldDB" id="A0A926NIU2"/>
<dbReference type="Pfam" id="PF04294">
    <property type="entry name" value="VanW"/>
    <property type="match status" value="1"/>
</dbReference>
<evidence type="ECO:0000313" key="1">
    <source>
        <dbReference type="EMBL" id="MBD1378912.1"/>
    </source>
</evidence>
<dbReference type="EMBL" id="JACXAI010000002">
    <property type="protein sequence ID" value="MBD1378912.1"/>
    <property type="molecule type" value="Genomic_DNA"/>
</dbReference>
<gene>
    <name evidence="1" type="ORF">IC621_01600</name>
</gene>
<comment type="caution">
    <text evidence="1">The sequence shown here is derived from an EMBL/GenBank/DDBJ whole genome shotgun (WGS) entry which is preliminary data.</text>
</comment>
<name>A0A926NIU2_9BACI</name>
<dbReference type="Proteomes" id="UP000626844">
    <property type="component" value="Unassembled WGS sequence"/>
</dbReference>